<sequence length="218" mass="24877">MHIEIFSDFTCPFCYIAKKRLQRAIDALQLQNVTIEYKAYELNPDAPVKTTLYNELLASRMSEAKQQEVMESIRALAAEEGLTYNFETMRLGNTRTLHRLTKWAATKGRADQFVERFMHAYFIEGFDMSNEAEVLAHIDTLGLPVDEARNIINSDAFSEELRRDAYDCQQIPIRSVPFFVFDNRVGIKGVEPLEVFTRTLQQLTPPDSTGASCTDTSC</sequence>
<dbReference type="OrthoDB" id="9799122at2"/>
<reference evidence="2 3" key="1">
    <citation type="submission" date="2016-07" db="EMBL/GenBank/DDBJ databases">
        <title>Caryophanon latum genome sequencing.</title>
        <authorList>
            <person name="Verma A."/>
            <person name="Pal Y."/>
            <person name="Krishnamurthi S."/>
        </authorList>
    </citation>
    <scope>NUCLEOTIDE SEQUENCE [LARGE SCALE GENOMIC DNA]</scope>
    <source>
        <strain evidence="2 3">DSM 14151</strain>
    </source>
</reference>
<dbReference type="InterPro" id="IPR036249">
    <property type="entry name" value="Thioredoxin-like_sf"/>
</dbReference>
<evidence type="ECO:0000313" key="3">
    <source>
        <dbReference type="Proteomes" id="UP000093482"/>
    </source>
</evidence>
<dbReference type="SUPFAM" id="SSF52833">
    <property type="entry name" value="Thioredoxin-like"/>
    <property type="match status" value="1"/>
</dbReference>
<dbReference type="GO" id="GO:0016491">
    <property type="term" value="F:oxidoreductase activity"/>
    <property type="evidence" value="ECO:0007669"/>
    <property type="project" value="InterPro"/>
</dbReference>
<proteinExistence type="predicted"/>
<evidence type="ECO:0000259" key="1">
    <source>
        <dbReference type="Pfam" id="PF01323"/>
    </source>
</evidence>
<dbReference type="InterPro" id="IPR001853">
    <property type="entry name" value="DSBA-like_thioredoxin_dom"/>
</dbReference>
<dbReference type="PROSITE" id="PS00195">
    <property type="entry name" value="GLUTAREDOXIN_1"/>
    <property type="match status" value="1"/>
</dbReference>
<keyword evidence="3" id="KW-1185">Reference proteome</keyword>
<dbReference type="RefSeq" id="WP_066463885.1">
    <property type="nucleotide sequence ID" value="NZ_MATO01000032.1"/>
</dbReference>
<dbReference type="EMBL" id="MATO01000032">
    <property type="protein sequence ID" value="OCS90955.1"/>
    <property type="molecule type" value="Genomic_DNA"/>
</dbReference>
<dbReference type="Proteomes" id="UP000093482">
    <property type="component" value="Unassembled WGS sequence"/>
</dbReference>
<feature type="domain" description="DSBA-like thioredoxin" evidence="1">
    <location>
        <begin position="3"/>
        <end position="201"/>
    </location>
</feature>
<evidence type="ECO:0000313" key="2">
    <source>
        <dbReference type="EMBL" id="OCS90955.1"/>
    </source>
</evidence>
<dbReference type="PANTHER" id="PTHR13887:SF41">
    <property type="entry name" value="THIOREDOXIN SUPERFAMILY PROTEIN"/>
    <property type="match status" value="1"/>
</dbReference>
<dbReference type="CDD" id="cd03024">
    <property type="entry name" value="DsbA_FrnE"/>
    <property type="match status" value="1"/>
</dbReference>
<comment type="caution">
    <text evidence="2">The sequence shown here is derived from an EMBL/GenBank/DDBJ whole genome shotgun (WGS) entry which is preliminary data.</text>
</comment>
<name>A0A1C0YUX4_9BACL</name>
<dbReference type="Pfam" id="PF01323">
    <property type="entry name" value="DSBA"/>
    <property type="match status" value="1"/>
</dbReference>
<protein>
    <recommendedName>
        <fullName evidence="1">DSBA-like thioredoxin domain-containing protein</fullName>
    </recommendedName>
</protein>
<dbReference type="PANTHER" id="PTHR13887">
    <property type="entry name" value="GLUTATHIONE S-TRANSFERASE KAPPA"/>
    <property type="match status" value="1"/>
</dbReference>
<accession>A0A1C0YUX4</accession>
<dbReference type="InterPro" id="IPR011767">
    <property type="entry name" value="GLR_AS"/>
</dbReference>
<organism evidence="2 3">
    <name type="scientific">Caryophanon latum</name>
    <dbReference type="NCBI Taxonomy" id="33977"/>
    <lineage>
        <taxon>Bacteria</taxon>
        <taxon>Bacillati</taxon>
        <taxon>Bacillota</taxon>
        <taxon>Bacilli</taxon>
        <taxon>Bacillales</taxon>
        <taxon>Caryophanaceae</taxon>
        <taxon>Caryophanon</taxon>
    </lineage>
</organism>
<gene>
    <name evidence="2" type="ORF">A6K76_10295</name>
</gene>
<dbReference type="AlphaFoldDB" id="A0A1C0YUX4"/>
<dbReference type="Gene3D" id="3.40.30.10">
    <property type="entry name" value="Glutaredoxin"/>
    <property type="match status" value="1"/>
</dbReference>